<dbReference type="Pfam" id="PF06114">
    <property type="entry name" value="Peptidase_M78"/>
    <property type="match status" value="1"/>
</dbReference>
<sequence>MWPNEMVKKLSNKHKTTNPFLLCEMLNIFVIPWNLDSDTNGFYKYIRRNRFIFYNSNLSDYQIKYVVAHELGHALLHTRINATFTKSIHWSNLSKIELEAHQFAISLLLSDIDIEKFNTKTDICLYTGIPFEMKEIIKV</sequence>
<organism evidence="2 3">
    <name type="scientific">Listeria monocytogenes</name>
    <dbReference type="NCBI Taxonomy" id="1639"/>
    <lineage>
        <taxon>Bacteria</taxon>
        <taxon>Bacillati</taxon>
        <taxon>Bacillota</taxon>
        <taxon>Bacilli</taxon>
        <taxon>Bacillales</taxon>
        <taxon>Listeriaceae</taxon>
        <taxon>Listeria</taxon>
    </lineage>
</organism>
<proteinExistence type="predicted"/>
<evidence type="ECO:0000259" key="1">
    <source>
        <dbReference type="Pfam" id="PF06114"/>
    </source>
</evidence>
<dbReference type="Gene3D" id="1.10.10.2910">
    <property type="match status" value="1"/>
</dbReference>
<dbReference type="InterPro" id="IPR010359">
    <property type="entry name" value="IrrE_HExxH"/>
</dbReference>
<feature type="domain" description="IrrE N-terminal-like" evidence="1">
    <location>
        <begin position="23"/>
        <end position="117"/>
    </location>
</feature>
<dbReference type="EMBL" id="AAAIXK010000002">
    <property type="protein sequence ID" value="EAC5549407.1"/>
    <property type="molecule type" value="Genomic_DNA"/>
</dbReference>
<protein>
    <submittedName>
        <fullName evidence="2">ImmA/IrrE family metallo-endopeptidase</fullName>
    </submittedName>
</protein>
<dbReference type="RefSeq" id="WP_058831751.1">
    <property type="nucleotide sequence ID" value="NZ_JAUJXS010000005.1"/>
</dbReference>
<reference evidence="2 3" key="1">
    <citation type="submission" date="2018-06" db="EMBL/GenBank/DDBJ databases">
        <authorList>
            <consortium name="GenomeTrakr: Next Generation Sequencing Network for Food Pathogen Tracability"/>
        </authorList>
    </citation>
    <scope>NUCLEOTIDE SEQUENCE [LARGE SCALE GENOMIC DNA]</scope>
    <source>
        <strain evidence="2 3">FDA00007096</strain>
    </source>
</reference>
<accession>A0A9P1SVM1</accession>
<name>A0A9P1SVM1_LISMN</name>
<comment type="caution">
    <text evidence="2">The sequence shown here is derived from an EMBL/GenBank/DDBJ whole genome shotgun (WGS) entry which is preliminary data.</text>
</comment>
<gene>
    <name evidence="2" type="ORF">ARY78_03055</name>
</gene>
<evidence type="ECO:0000313" key="2">
    <source>
        <dbReference type="EMBL" id="EAC5549407.1"/>
    </source>
</evidence>
<dbReference type="AlphaFoldDB" id="A0A9P1SVM1"/>
<evidence type="ECO:0000313" key="3">
    <source>
        <dbReference type="Proteomes" id="UP000365297"/>
    </source>
</evidence>
<dbReference type="Proteomes" id="UP000365297">
    <property type="component" value="Unassembled WGS sequence"/>
</dbReference>